<dbReference type="Proteomes" id="UP001164305">
    <property type="component" value="Chromosome"/>
</dbReference>
<protein>
    <recommendedName>
        <fullName evidence="7">Phosphatidylglycerol--prolipoprotein diacylglyceryl transferase</fullName>
        <ecNumber evidence="7">2.5.1.145</ecNumber>
    </recommendedName>
</protein>
<evidence type="ECO:0000256" key="5">
    <source>
        <dbReference type="ARBA" id="ARBA00022989"/>
    </source>
</evidence>
<sequence>MILADIPSPPVSSLSLGPITIHAYAICILVGIGVALWWSTRRWVARGGDGDDLFDIGFVAIVCGIVGARLYHVVSSPDAYFGPGGNPVAALYIWNGGLGIWGAVAGGALGAYVMARRKRVSFPVLADTIAPTLMVAQAIGRLGNWFNQELYGGPTDLPWGLSITCVTNGDLIVGCTPGTYHPTFLYEALWNLAGCAVLLLIERRARLGGGRVFWSYVAIYTAGRLWIELMRTDAAEIVLGMRVNVWVSIVILLLALVMLVVLGRRRRARGGEAVRVDGAWERHETLSHHEDAPSSH</sequence>
<dbReference type="EC" id="2.5.1.145" evidence="7"/>
<reference evidence="8" key="1">
    <citation type="submission" date="2022-10" db="EMBL/GenBank/DDBJ databases">
        <title>Whole-Genome Sequencing of Brachybacterium huguangmaarense BRM-3, Isolated from Betula schmidtii.</title>
        <authorList>
            <person name="Haam D."/>
        </authorList>
    </citation>
    <scope>NUCLEOTIDE SEQUENCE</scope>
    <source>
        <strain evidence="8">BRM-3</strain>
    </source>
</reference>
<feature type="transmembrane region" description="Helical" evidence="7">
    <location>
        <begin position="52"/>
        <end position="71"/>
    </location>
</feature>
<organism evidence="8 9">
    <name type="scientific">Brachybacterium huguangmaarense</name>
    <dbReference type="NCBI Taxonomy" id="1652028"/>
    <lineage>
        <taxon>Bacteria</taxon>
        <taxon>Bacillati</taxon>
        <taxon>Actinomycetota</taxon>
        <taxon>Actinomycetes</taxon>
        <taxon>Micrococcales</taxon>
        <taxon>Dermabacteraceae</taxon>
        <taxon>Brachybacterium</taxon>
    </lineage>
</organism>
<evidence type="ECO:0000256" key="2">
    <source>
        <dbReference type="ARBA" id="ARBA00022475"/>
    </source>
</evidence>
<comment type="similarity">
    <text evidence="1 7">Belongs to the Lgt family.</text>
</comment>
<feature type="transmembrane region" description="Helical" evidence="7">
    <location>
        <begin position="243"/>
        <end position="262"/>
    </location>
</feature>
<feature type="transmembrane region" description="Helical" evidence="7">
    <location>
        <begin position="213"/>
        <end position="231"/>
    </location>
</feature>
<dbReference type="Pfam" id="PF01790">
    <property type="entry name" value="LGT"/>
    <property type="match status" value="1"/>
</dbReference>
<evidence type="ECO:0000256" key="6">
    <source>
        <dbReference type="ARBA" id="ARBA00023136"/>
    </source>
</evidence>
<evidence type="ECO:0000256" key="3">
    <source>
        <dbReference type="ARBA" id="ARBA00022679"/>
    </source>
</evidence>
<dbReference type="HAMAP" id="MF_01147">
    <property type="entry name" value="Lgt"/>
    <property type="match status" value="1"/>
</dbReference>
<feature type="transmembrane region" description="Helical" evidence="7">
    <location>
        <begin position="91"/>
        <end position="113"/>
    </location>
</feature>
<evidence type="ECO:0000256" key="4">
    <source>
        <dbReference type="ARBA" id="ARBA00022692"/>
    </source>
</evidence>
<comment type="function">
    <text evidence="7">Catalyzes the transfer of the diacylglyceryl group from phosphatidylglycerol to the sulfhydryl group of the N-terminal cysteine of a prolipoprotein, the first step in the formation of mature lipoproteins.</text>
</comment>
<feature type="binding site" evidence="7">
    <location>
        <position position="141"/>
    </location>
    <ligand>
        <name>a 1,2-diacyl-sn-glycero-3-phospho-(1'-sn-glycerol)</name>
        <dbReference type="ChEBI" id="CHEBI:64716"/>
    </ligand>
</feature>
<dbReference type="RefSeq" id="WP_263593644.1">
    <property type="nucleotide sequence ID" value="NZ_CP107020.1"/>
</dbReference>
<dbReference type="EMBL" id="CP107020">
    <property type="protein sequence ID" value="UYG16431.1"/>
    <property type="molecule type" value="Genomic_DNA"/>
</dbReference>
<keyword evidence="6 7" id="KW-0472">Membrane</keyword>
<dbReference type="PANTHER" id="PTHR30589:SF0">
    <property type="entry name" value="PHOSPHATIDYLGLYCEROL--PROLIPOPROTEIN DIACYLGLYCERYL TRANSFERASE"/>
    <property type="match status" value="1"/>
</dbReference>
<name>A0ABY6FZR0_9MICO</name>
<keyword evidence="9" id="KW-1185">Reference proteome</keyword>
<keyword evidence="2 7" id="KW-1003">Cell membrane</keyword>
<keyword evidence="3 7" id="KW-0808">Transferase</keyword>
<keyword evidence="5 7" id="KW-1133">Transmembrane helix</keyword>
<evidence type="ECO:0000313" key="9">
    <source>
        <dbReference type="Proteomes" id="UP001164305"/>
    </source>
</evidence>
<comment type="catalytic activity">
    <reaction evidence="7">
        <text>L-cysteinyl-[prolipoprotein] + a 1,2-diacyl-sn-glycero-3-phospho-(1'-sn-glycerol) = an S-1,2-diacyl-sn-glyceryl-L-cysteinyl-[prolipoprotein] + sn-glycerol 1-phosphate + H(+)</text>
        <dbReference type="Rhea" id="RHEA:56712"/>
        <dbReference type="Rhea" id="RHEA-COMP:14679"/>
        <dbReference type="Rhea" id="RHEA-COMP:14680"/>
        <dbReference type="ChEBI" id="CHEBI:15378"/>
        <dbReference type="ChEBI" id="CHEBI:29950"/>
        <dbReference type="ChEBI" id="CHEBI:57685"/>
        <dbReference type="ChEBI" id="CHEBI:64716"/>
        <dbReference type="ChEBI" id="CHEBI:140658"/>
        <dbReference type="EC" id="2.5.1.145"/>
    </reaction>
</comment>
<dbReference type="PROSITE" id="PS01311">
    <property type="entry name" value="LGT"/>
    <property type="match status" value="1"/>
</dbReference>
<evidence type="ECO:0000256" key="1">
    <source>
        <dbReference type="ARBA" id="ARBA00007150"/>
    </source>
</evidence>
<feature type="transmembrane region" description="Helical" evidence="7">
    <location>
        <begin position="20"/>
        <end position="40"/>
    </location>
</feature>
<gene>
    <name evidence="7 8" type="primary">lgt</name>
    <name evidence="8" type="ORF">BRM3_12590</name>
</gene>
<proteinExistence type="inferred from homology"/>
<keyword evidence="4 7" id="KW-0812">Transmembrane</keyword>
<dbReference type="GO" id="GO:0008961">
    <property type="term" value="F:phosphatidylglycerol-prolipoprotein diacylglyceryl transferase activity"/>
    <property type="evidence" value="ECO:0007669"/>
    <property type="project" value="UniProtKB-EC"/>
</dbReference>
<accession>A0ABY6FZR0</accession>
<evidence type="ECO:0000313" key="8">
    <source>
        <dbReference type="EMBL" id="UYG16431.1"/>
    </source>
</evidence>
<dbReference type="NCBIfam" id="TIGR00544">
    <property type="entry name" value="lgt"/>
    <property type="match status" value="1"/>
</dbReference>
<comment type="subcellular location">
    <subcellularLocation>
        <location evidence="7">Cell membrane</location>
        <topology evidence="7">Multi-pass membrane protein</topology>
    </subcellularLocation>
</comment>
<dbReference type="PANTHER" id="PTHR30589">
    <property type="entry name" value="PROLIPOPROTEIN DIACYLGLYCERYL TRANSFERASE"/>
    <property type="match status" value="1"/>
</dbReference>
<comment type="pathway">
    <text evidence="7">Protein modification; lipoprotein biosynthesis (diacylglyceryl transfer).</text>
</comment>
<dbReference type="InterPro" id="IPR001640">
    <property type="entry name" value="Lgt"/>
</dbReference>
<evidence type="ECO:0000256" key="7">
    <source>
        <dbReference type="HAMAP-Rule" id="MF_01147"/>
    </source>
</evidence>